<name>A0AAN7K3L6_9MYRT</name>
<organism evidence="2 3">
    <name type="scientific">Trapa incisa</name>
    <dbReference type="NCBI Taxonomy" id="236973"/>
    <lineage>
        <taxon>Eukaryota</taxon>
        <taxon>Viridiplantae</taxon>
        <taxon>Streptophyta</taxon>
        <taxon>Embryophyta</taxon>
        <taxon>Tracheophyta</taxon>
        <taxon>Spermatophyta</taxon>
        <taxon>Magnoliopsida</taxon>
        <taxon>eudicotyledons</taxon>
        <taxon>Gunneridae</taxon>
        <taxon>Pentapetalae</taxon>
        <taxon>rosids</taxon>
        <taxon>malvids</taxon>
        <taxon>Myrtales</taxon>
        <taxon>Lythraceae</taxon>
        <taxon>Trapa</taxon>
    </lineage>
</organism>
<keyword evidence="3" id="KW-1185">Reference proteome</keyword>
<proteinExistence type="predicted"/>
<dbReference type="PANTHER" id="PTHR38020:SF1">
    <property type="entry name" value="UROPORPHYRINOGEN-III SYNTHASE"/>
    <property type="match status" value="1"/>
</dbReference>
<evidence type="ECO:0000259" key="1">
    <source>
        <dbReference type="Pfam" id="PF02602"/>
    </source>
</evidence>
<dbReference type="InterPro" id="IPR036108">
    <property type="entry name" value="4pyrrol_syn_uPrphyn_synt_sf"/>
</dbReference>
<protein>
    <recommendedName>
        <fullName evidence="1">Tetrapyrrole biosynthesis uroporphyrinogen III synthase domain-containing protein</fullName>
    </recommendedName>
</protein>
<dbReference type="CDD" id="cd06578">
    <property type="entry name" value="HemD"/>
    <property type="match status" value="1"/>
</dbReference>
<dbReference type="Pfam" id="PF02602">
    <property type="entry name" value="HEM4"/>
    <property type="match status" value="1"/>
</dbReference>
<dbReference type="Gene3D" id="3.40.50.10090">
    <property type="match status" value="2"/>
</dbReference>
<sequence>MATLSPATRGSTILASATANQWLNAAVVATGRTVAFTTPNNYAARLSSLLSLRGHKPLWCPTLLVNPTPQTLAPHISPPPSLEAFAAVAFTSRAGIVSFSDAVDGIEGPLLSSDGEDFLIAAIGKDAELLGEEFLLKICSDLDRIKIIVPPVPTPTGLVEALGPGLGRKVLCPVPLVIGVEEPPVVPTFLRELEASGWVAVKAGAYETRWAGPECAEAIVGEEVLDGMIFTSTAEVEGLLKGLKELGWDWEMVRGRWPELLVAAHGPVTAAGAERLGVGVDVVGSRFDSFQGVVDALDLRWEGPR</sequence>
<reference evidence="2 3" key="1">
    <citation type="journal article" date="2023" name="Hortic Res">
        <title>Pangenome of water caltrop reveals structural variations and asymmetric subgenome divergence after allopolyploidization.</title>
        <authorList>
            <person name="Zhang X."/>
            <person name="Chen Y."/>
            <person name="Wang L."/>
            <person name="Yuan Y."/>
            <person name="Fang M."/>
            <person name="Shi L."/>
            <person name="Lu R."/>
            <person name="Comes H.P."/>
            <person name="Ma Y."/>
            <person name="Chen Y."/>
            <person name="Huang G."/>
            <person name="Zhou Y."/>
            <person name="Zheng Z."/>
            <person name="Qiu Y."/>
        </authorList>
    </citation>
    <scope>NUCLEOTIDE SEQUENCE [LARGE SCALE GENOMIC DNA]</scope>
    <source>
        <tissue evidence="2">Roots</tissue>
    </source>
</reference>
<comment type="caution">
    <text evidence="2">The sequence shown here is derived from an EMBL/GenBank/DDBJ whole genome shotgun (WGS) entry which is preliminary data.</text>
</comment>
<gene>
    <name evidence="2" type="ORF">SAY87_018875</name>
</gene>
<dbReference type="SUPFAM" id="SSF69618">
    <property type="entry name" value="HemD-like"/>
    <property type="match status" value="1"/>
</dbReference>
<dbReference type="Proteomes" id="UP001345219">
    <property type="component" value="Chromosome 15"/>
</dbReference>
<evidence type="ECO:0000313" key="2">
    <source>
        <dbReference type="EMBL" id="KAK4757574.1"/>
    </source>
</evidence>
<dbReference type="InterPro" id="IPR003754">
    <property type="entry name" value="4pyrrol_synth_uPrphyn_synth"/>
</dbReference>
<evidence type="ECO:0000313" key="3">
    <source>
        <dbReference type="Proteomes" id="UP001345219"/>
    </source>
</evidence>
<dbReference type="GO" id="GO:0033014">
    <property type="term" value="P:tetrapyrrole biosynthetic process"/>
    <property type="evidence" value="ECO:0007669"/>
    <property type="project" value="InterPro"/>
</dbReference>
<feature type="domain" description="Tetrapyrrole biosynthesis uroporphyrinogen III synthase" evidence="1">
    <location>
        <begin position="45"/>
        <end position="288"/>
    </location>
</feature>
<accession>A0AAN7K3L6</accession>
<dbReference type="AlphaFoldDB" id="A0AAN7K3L6"/>
<dbReference type="EMBL" id="JAXIOK010000012">
    <property type="protein sequence ID" value="KAK4757574.1"/>
    <property type="molecule type" value="Genomic_DNA"/>
</dbReference>
<dbReference type="PANTHER" id="PTHR38020">
    <property type="entry name" value="UROPORPHYRINOGEN-III SYNTHASE"/>
    <property type="match status" value="1"/>
</dbReference>
<dbReference type="GO" id="GO:0004852">
    <property type="term" value="F:uroporphyrinogen-III synthase activity"/>
    <property type="evidence" value="ECO:0007669"/>
    <property type="project" value="InterPro"/>
</dbReference>